<dbReference type="Pfam" id="PF25221">
    <property type="entry name" value="5TMH_Lnb"/>
    <property type="match status" value="1"/>
</dbReference>
<dbReference type="AlphaFoldDB" id="A0A4D7JFG8"/>
<proteinExistence type="predicted"/>
<evidence type="ECO:0000259" key="3">
    <source>
        <dbReference type="Pfam" id="PF13387"/>
    </source>
</evidence>
<feature type="transmembrane region" description="Helical" evidence="1">
    <location>
        <begin position="322"/>
        <end position="337"/>
    </location>
</feature>
<dbReference type="Proteomes" id="UP000298616">
    <property type="component" value="Chromosome"/>
</dbReference>
<feature type="domain" description="Lnb-like transmembrane" evidence="4">
    <location>
        <begin position="254"/>
        <end position="395"/>
    </location>
</feature>
<feature type="transmembrane region" description="Helical" evidence="1">
    <location>
        <begin position="372"/>
        <end position="392"/>
    </location>
</feature>
<dbReference type="RefSeq" id="WP_137089032.1">
    <property type="nucleotide sequence ID" value="NZ_CP028923.1"/>
</dbReference>
<accession>A0A4D7JFG8</accession>
<sequence length="402" mass="47049">MNKIIFSLFALLLSSQALFTQIRDLSDEAKISLITIEPGQRELYAAFGHSGIRVYDPVRGIDFMYNYGIFDFNQPNFYLNFARGYLLYKLGGASFPAYVNHYSIKENRTVRELPLNLTMDQAEAIHQYLKNNIRPENQNYYYDYYYNNCATKVYDVFDQVLGDEMSTDWSFIDSNLSFRESTNQLLGWQPWGSFGINLCLGLPIDKKMTPREYTYLPEYVEKSFLNSTVSGRSLANKESLIIHYTRNEGLAMDEKPGLFTPMTAFWAVFAIIFIITLIGYKNYKWVKAIDVIWYFIVGAVGLLLTLLWFFTDHSAAENNFNLLWAWPTHLVFAILLLKKSYPVYLRRYFLVHGWLMILLVLFWGILPQWYHPAFLPLILTSILRSFYIYLITTKREGLQIKL</sequence>
<dbReference type="OrthoDB" id="319167at2"/>
<reference evidence="5 6" key="1">
    <citation type="submission" date="2018-04" db="EMBL/GenBank/DDBJ databases">
        <title>Complete genome uncultured novel isolate.</title>
        <authorList>
            <person name="Merlino G."/>
        </authorList>
    </citation>
    <scope>NUCLEOTIDE SEQUENCE [LARGE SCALE GENOMIC DNA]</scope>
    <source>
        <strain evidence="6">R1DC9</strain>
    </source>
</reference>
<keyword evidence="2" id="KW-0732">Signal</keyword>
<dbReference type="InterPro" id="IPR057436">
    <property type="entry name" value="5TMH_Lnb"/>
</dbReference>
<evidence type="ECO:0000256" key="1">
    <source>
        <dbReference type="SAM" id="Phobius"/>
    </source>
</evidence>
<protein>
    <submittedName>
        <fullName evidence="5">Uncharacterized protein</fullName>
    </submittedName>
</protein>
<feature type="transmembrane region" description="Helical" evidence="1">
    <location>
        <begin position="349"/>
        <end position="366"/>
    </location>
</feature>
<gene>
    <name evidence="5" type="ORF">DCC35_01050</name>
</gene>
<dbReference type="EMBL" id="CP028923">
    <property type="protein sequence ID" value="QCK13437.1"/>
    <property type="molecule type" value="Genomic_DNA"/>
</dbReference>
<feature type="signal peptide" evidence="2">
    <location>
        <begin position="1"/>
        <end position="19"/>
    </location>
</feature>
<feature type="transmembrane region" description="Helical" evidence="1">
    <location>
        <begin position="258"/>
        <end position="279"/>
    </location>
</feature>
<dbReference type="Pfam" id="PF13387">
    <property type="entry name" value="Lnb_N"/>
    <property type="match status" value="1"/>
</dbReference>
<dbReference type="KEGG" id="fpf:DCC35_01050"/>
<evidence type="ECO:0000313" key="6">
    <source>
        <dbReference type="Proteomes" id="UP000298616"/>
    </source>
</evidence>
<evidence type="ECO:0000259" key="4">
    <source>
        <dbReference type="Pfam" id="PF25221"/>
    </source>
</evidence>
<feature type="chain" id="PRO_5020975092" evidence="2">
    <location>
        <begin position="20"/>
        <end position="402"/>
    </location>
</feature>
<dbReference type="InterPro" id="IPR025178">
    <property type="entry name" value="Lnb_N"/>
</dbReference>
<keyword evidence="1" id="KW-1133">Transmembrane helix</keyword>
<feature type="transmembrane region" description="Helical" evidence="1">
    <location>
        <begin position="291"/>
        <end position="310"/>
    </location>
</feature>
<name>A0A4D7JFG8_9BACT</name>
<evidence type="ECO:0000256" key="2">
    <source>
        <dbReference type="SAM" id="SignalP"/>
    </source>
</evidence>
<organism evidence="5 6">
    <name type="scientific">Mangrovivirga cuniculi</name>
    <dbReference type="NCBI Taxonomy" id="2715131"/>
    <lineage>
        <taxon>Bacteria</taxon>
        <taxon>Pseudomonadati</taxon>
        <taxon>Bacteroidota</taxon>
        <taxon>Cytophagia</taxon>
        <taxon>Cytophagales</taxon>
        <taxon>Mangrovivirgaceae</taxon>
        <taxon>Mangrovivirga</taxon>
    </lineage>
</organism>
<evidence type="ECO:0000313" key="5">
    <source>
        <dbReference type="EMBL" id="QCK13437.1"/>
    </source>
</evidence>
<feature type="domain" description="Lnb N-terminal periplasmic" evidence="3">
    <location>
        <begin position="29"/>
        <end position="160"/>
    </location>
</feature>
<keyword evidence="1" id="KW-0812">Transmembrane</keyword>
<keyword evidence="1" id="KW-0472">Membrane</keyword>
<keyword evidence="6" id="KW-1185">Reference proteome</keyword>